<reference evidence="2 3" key="1">
    <citation type="submission" date="2019-07" db="EMBL/GenBank/DDBJ databases">
        <authorList>
            <person name="Jastrzebski P J."/>
            <person name="Paukszto L."/>
            <person name="Jastrzebski P J."/>
        </authorList>
    </citation>
    <scope>NUCLEOTIDE SEQUENCE [LARGE SCALE GENOMIC DNA]</scope>
    <source>
        <strain evidence="2 3">WMS-il1</strain>
    </source>
</reference>
<name>A0A564Z363_HYMDI</name>
<proteinExistence type="predicted"/>
<evidence type="ECO:0000256" key="1">
    <source>
        <dbReference type="SAM" id="MobiDB-lite"/>
    </source>
</evidence>
<keyword evidence="3" id="KW-1185">Reference proteome</keyword>
<protein>
    <submittedName>
        <fullName evidence="2">Uncharacterized protein</fullName>
    </submittedName>
</protein>
<organism evidence="2 3">
    <name type="scientific">Hymenolepis diminuta</name>
    <name type="common">Rat tapeworm</name>
    <dbReference type="NCBI Taxonomy" id="6216"/>
    <lineage>
        <taxon>Eukaryota</taxon>
        <taxon>Metazoa</taxon>
        <taxon>Spiralia</taxon>
        <taxon>Lophotrochozoa</taxon>
        <taxon>Platyhelminthes</taxon>
        <taxon>Cestoda</taxon>
        <taxon>Eucestoda</taxon>
        <taxon>Cyclophyllidea</taxon>
        <taxon>Hymenolepididae</taxon>
        <taxon>Hymenolepis</taxon>
    </lineage>
</organism>
<feature type="region of interest" description="Disordered" evidence="1">
    <location>
        <begin position="59"/>
        <end position="120"/>
    </location>
</feature>
<feature type="compositionally biased region" description="Polar residues" evidence="1">
    <location>
        <begin position="59"/>
        <end position="77"/>
    </location>
</feature>
<accession>A0A564Z363</accession>
<dbReference type="AlphaFoldDB" id="A0A564Z363"/>
<evidence type="ECO:0000313" key="2">
    <source>
        <dbReference type="EMBL" id="VUZ53866.1"/>
    </source>
</evidence>
<sequence length="202" mass="23413">MGNLADVRRWSVILKFPCFSFRGESYQQRLYHQHIARSFRNLRRYRHIYGDSLTSVLTSPKAPSSVDQENPTASAPTIQHRRSSADEALIIRGDSDKRARSPPSPPPSSSTKQNISNVEQRRRRRHLFISHRTVHSETQKWIDETIPVATVIVTLENDENAKPFKFLWLHRRCFVHNGYIFLISLTESVASTIASKIKLRKY</sequence>
<gene>
    <name evidence="2" type="ORF">WMSIL1_LOCUS12052</name>
</gene>
<dbReference type="EMBL" id="CABIJS010000577">
    <property type="protein sequence ID" value="VUZ53866.1"/>
    <property type="molecule type" value="Genomic_DNA"/>
</dbReference>
<evidence type="ECO:0000313" key="3">
    <source>
        <dbReference type="Proteomes" id="UP000321570"/>
    </source>
</evidence>
<dbReference type="Proteomes" id="UP000321570">
    <property type="component" value="Unassembled WGS sequence"/>
</dbReference>